<evidence type="ECO:0000313" key="2">
    <source>
        <dbReference type="Proteomes" id="UP000594873"/>
    </source>
</evidence>
<organism evidence="1 2">
    <name type="scientific">Allosphingosinicella flava</name>
    <dbReference type="NCBI Taxonomy" id="2771430"/>
    <lineage>
        <taxon>Bacteria</taxon>
        <taxon>Pseudomonadati</taxon>
        <taxon>Pseudomonadota</taxon>
        <taxon>Alphaproteobacteria</taxon>
        <taxon>Sphingomonadales</taxon>
        <taxon>Sphingomonadaceae</taxon>
        <taxon>Allosphingosinicella</taxon>
    </lineage>
</organism>
<dbReference type="Proteomes" id="UP000594873">
    <property type="component" value="Chromosome"/>
</dbReference>
<name>A0A7T2GKM5_9SPHN</name>
<accession>A0A7T2GKM5</accession>
<dbReference type="EMBL" id="CP065592">
    <property type="protein sequence ID" value="QPQ55594.1"/>
    <property type="molecule type" value="Genomic_DNA"/>
</dbReference>
<dbReference type="AlphaFoldDB" id="A0A7T2GKM5"/>
<gene>
    <name evidence="1" type="ORF">IC614_03050</name>
</gene>
<sequence length="114" mass="12362">MPRYALENHTHESRLQARRMQLTFNASGEASYTFPKAYDAGVVPIVNATAENAAGASFRYDVTIKQGSTTNTSTTLILTKIPKTLTVSILGAVLNIFTNPAETAWVNIMSRAPS</sequence>
<dbReference type="RefSeq" id="WP_200972266.1">
    <property type="nucleotide sequence ID" value="NZ_CP065592.1"/>
</dbReference>
<dbReference type="KEGG" id="sflv:IC614_03050"/>
<reference evidence="1 2" key="1">
    <citation type="submission" date="2020-11" db="EMBL/GenBank/DDBJ databases">
        <title>Genome seq and assembly of Sphingosinicella sp.</title>
        <authorList>
            <person name="Chhetri G."/>
        </authorList>
    </citation>
    <scope>NUCLEOTIDE SEQUENCE [LARGE SCALE GENOMIC DNA]</scope>
    <source>
        <strain evidence="1 2">UDD2</strain>
    </source>
</reference>
<proteinExistence type="predicted"/>
<evidence type="ECO:0000313" key="1">
    <source>
        <dbReference type="EMBL" id="QPQ55594.1"/>
    </source>
</evidence>
<keyword evidence="2" id="KW-1185">Reference proteome</keyword>
<protein>
    <submittedName>
        <fullName evidence="1">Uncharacterized protein</fullName>
    </submittedName>
</protein>